<dbReference type="SUPFAM" id="SSF160246">
    <property type="entry name" value="EspE N-terminal domain-like"/>
    <property type="match status" value="1"/>
</dbReference>
<dbReference type="InterPro" id="IPR001482">
    <property type="entry name" value="T2SS/T4SS_dom"/>
</dbReference>
<dbReference type="PANTHER" id="PTHR30258">
    <property type="entry name" value="TYPE II SECRETION SYSTEM PROTEIN GSPE-RELATED"/>
    <property type="match status" value="1"/>
</dbReference>
<gene>
    <name evidence="5" type="ordered locus">Desti_4676</name>
</gene>
<evidence type="ECO:0000256" key="1">
    <source>
        <dbReference type="ARBA" id="ARBA00006611"/>
    </source>
</evidence>
<reference evidence="6" key="1">
    <citation type="submission" date="2012-06" db="EMBL/GenBank/DDBJ databases">
        <title>Complete sequence of chromosome of Desulfomonile tiedjei DSM 6799.</title>
        <authorList>
            <person name="Lucas S."/>
            <person name="Copeland A."/>
            <person name="Lapidus A."/>
            <person name="Glavina del Rio T."/>
            <person name="Dalin E."/>
            <person name="Tice H."/>
            <person name="Bruce D."/>
            <person name="Goodwin L."/>
            <person name="Pitluck S."/>
            <person name="Peters L."/>
            <person name="Ovchinnikova G."/>
            <person name="Zeytun A."/>
            <person name="Lu M."/>
            <person name="Kyrpides N."/>
            <person name="Mavromatis K."/>
            <person name="Ivanova N."/>
            <person name="Brettin T."/>
            <person name="Detter J.C."/>
            <person name="Han C."/>
            <person name="Larimer F."/>
            <person name="Land M."/>
            <person name="Hauser L."/>
            <person name="Markowitz V."/>
            <person name="Cheng J.-F."/>
            <person name="Hugenholtz P."/>
            <person name="Woyke T."/>
            <person name="Wu D."/>
            <person name="Spring S."/>
            <person name="Schroeder M."/>
            <person name="Brambilla E."/>
            <person name="Klenk H.-P."/>
            <person name="Eisen J.A."/>
        </authorList>
    </citation>
    <scope>NUCLEOTIDE SEQUENCE [LARGE SCALE GENOMIC DNA]</scope>
    <source>
        <strain evidence="6">ATCC 49306 / DSM 6799 / DCB-1</strain>
    </source>
</reference>
<dbReference type="InterPro" id="IPR007831">
    <property type="entry name" value="T2SS_GspE_N"/>
</dbReference>
<dbReference type="InterPro" id="IPR027417">
    <property type="entry name" value="P-loop_NTPase"/>
</dbReference>
<dbReference type="SUPFAM" id="SSF52540">
    <property type="entry name" value="P-loop containing nucleoside triphosphate hydrolases"/>
    <property type="match status" value="1"/>
</dbReference>
<dbReference type="Gene3D" id="3.40.50.300">
    <property type="entry name" value="P-loop containing nucleotide triphosphate hydrolases"/>
    <property type="match status" value="1"/>
</dbReference>
<dbReference type="AlphaFoldDB" id="I4CCK6"/>
<evidence type="ECO:0000256" key="2">
    <source>
        <dbReference type="ARBA" id="ARBA00022741"/>
    </source>
</evidence>
<keyword evidence="6" id="KW-1185">Reference proteome</keyword>
<dbReference type="HOGENOM" id="CLU_013446_10_3_7"/>
<dbReference type="Proteomes" id="UP000006055">
    <property type="component" value="Chromosome"/>
</dbReference>
<evidence type="ECO:0000313" key="5">
    <source>
        <dbReference type="EMBL" id="AFM27297.1"/>
    </source>
</evidence>
<dbReference type="Pfam" id="PF00437">
    <property type="entry name" value="T2SSE"/>
    <property type="match status" value="1"/>
</dbReference>
<dbReference type="Gene3D" id="3.30.450.90">
    <property type="match status" value="1"/>
</dbReference>
<dbReference type="CDD" id="cd01129">
    <property type="entry name" value="PulE-GspE-like"/>
    <property type="match status" value="1"/>
</dbReference>
<dbReference type="PROSITE" id="PS00662">
    <property type="entry name" value="T2SP_E"/>
    <property type="match status" value="1"/>
</dbReference>
<comment type="similarity">
    <text evidence="1">Belongs to the GSP E family.</text>
</comment>
<keyword evidence="3" id="KW-0067">ATP-binding</keyword>
<sequence>MHLYDDIHLIAEILYSNGYLDDNGLLRLQEAELYIKDRLAQERAKQVRESVPHAHQTTALEIIVEMKLSGPRGTLEEPVLVEAMANYMGYPFMRLESLELDPDFVTRVLPQKFSDRFLIIPLQETNGKLKISIYDPSQREVLEDVSRVSGRELDIVISPKTDIMKIILEFHGFRGSIKAAAEKHVKYFKELSDLERLAEVKSLEEISHTDKNIRTAVDAMFRRSLSLRASDIHIEPKRTKTLIRMRIDGVLHDVDWIPAALHQAFTSRVKTMSQMDIAEKRRPQDGRIKLDTRTYEVEVRVSTVPTAFGEKTVCRIQDPELLFMDLEELGFNPFDLTTFQSFINKPFGIILVTGPTGSGKTTTLYSAMKVLSTSERNITTIEDPVEMVYEKFNQIAVNPAVSMLHNPEEKMTFGPMLRHVMRQDPDVIMIGEIRDEETASLAVQAALTGHLVFTTVHTNDALSSINRLLDLRVPSFLLAGTVVGMIAQRLIRRVCPYCRQEYSVSIKDLNKRGFNFEGPEKILLKRGSGCHECRDTGYFKRESVYEVVGVDDDIAKLIVDEPDMLALKEMVRKKKFSTLWENAIRKMLHGITTPEEVLRVAQADPHFREPIHLRKTMEWSD</sequence>
<dbReference type="STRING" id="706587.Desti_4676"/>
<dbReference type="Gene3D" id="3.30.300.160">
    <property type="entry name" value="Type II secretion system, protein E, N-terminal domain"/>
    <property type="match status" value="1"/>
</dbReference>
<dbReference type="GO" id="GO:0005524">
    <property type="term" value="F:ATP binding"/>
    <property type="evidence" value="ECO:0007669"/>
    <property type="project" value="UniProtKB-KW"/>
</dbReference>
<dbReference type="EMBL" id="CP003360">
    <property type="protein sequence ID" value="AFM27297.1"/>
    <property type="molecule type" value="Genomic_DNA"/>
</dbReference>
<name>I4CCK6_DESTA</name>
<evidence type="ECO:0000313" key="6">
    <source>
        <dbReference type="Proteomes" id="UP000006055"/>
    </source>
</evidence>
<dbReference type="InterPro" id="IPR037257">
    <property type="entry name" value="T2SS_E_N_sf"/>
</dbReference>
<accession>I4CCK6</accession>
<evidence type="ECO:0000259" key="4">
    <source>
        <dbReference type="PROSITE" id="PS00662"/>
    </source>
</evidence>
<dbReference type="KEGG" id="dti:Desti_4676"/>
<dbReference type="GO" id="GO:0005886">
    <property type="term" value="C:plasma membrane"/>
    <property type="evidence" value="ECO:0007669"/>
    <property type="project" value="TreeGrafter"/>
</dbReference>
<evidence type="ECO:0000256" key="3">
    <source>
        <dbReference type="ARBA" id="ARBA00022840"/>
    </source>
</evidence>
<keyword evidence="2" id="KW-0547">Nucleotide-binding</keyword>
<proteinExistence type="inferred from homology"/>
<dbReference type="Pfam" id="PF05157">
    <property type="entry name" value="MshEN"/>
    <property type="match status" value="1"/>
</dbReference>
<dbReference type="GO" id="GO:0016887">
    <property type="term" value="F:ATP hydrolysis activity"/>
    <property type="evidence" value="ECO:0007669"/>
    <property type="project" value="TreeGrafter"/>
</dbReference>
<organism evidence="5 6">
    <name type="scientific">Desulfomonile tiedjei (strain ATCC 49306 / DSM 6799 / DCB-1)</name>
    <dbReference type="NCBI Taxonomy" id="706587"/>
    <lineage>
        <taxon>Bacteria</taxon>
        <taxon>Pseudomonadati</taxon>
        <taxon>Thermodesulfobacteriota</taxon>
        <taxon>Desulfomonilia</taxon>
        <taxon>Desulfomonilales</taxon>
        <taxon>Desulfomonilaceae</taxon>
        <taxon>Desulfomonile</taxon>
    </lineage>
</organism>
<dbReference type="PANTHER" id="PTHR30258:SF13">
    <property type="entry name" value="SECRETION PATHWAY ATPASE-RELATED"/>
    <property type="match status" value="1"/>
</dbReference>
<protein>
    <submittedName>
        <fullName evidence="5">Type II secretory pathway, ATPase PulE/Tfp pilus assembly pathway, ATPase PilB</fullName>
    </submittedName>
</protein>
<dbReference type="eggNOG" id="COG2804">
    <property type="taxonomic scope" value="Bacteria"/>
</dbReference>
<feature type="domain" description="Bacterial type II secretion system protein E" evidence="4">
    <location>
        <begin position="421"/>
        <end position="435"/>
    </location>
</feature>